<gene>
    <name evidence="2" type="ORF">PCON_13687</name>
</gene>
<dbReference type="eggNOG" id="ENOG502SBKV">
    <property type="taxonomic scope" value="Eukaryota"/>
</dbReference>
<name>U4LVU4_PYROM</name>
<dbReference type="OMA" id="GFAESMH"/>
<protein>
    <submittedName>
        <fullName evidence="2">Similar to Uncharacterized protein C12B10.15c acc. no. Q10448</fullName>
    </submittedName>
</protein>
<evidence type="ECO:0000313" key="3">
    <source>
        <dbReference type="Proteomes" id="UP000018144"/>
    </source>
</evidence>
<dbReference type="PANTHER" id="PTHR47204">
    <property type="entry name" value="OS02G0168900 PROTEIN"/>
    <property type="match status" value="1"/>
</dbReference>
<dbReference type="GO" id="GO:0032299">
    <property type="term" value="C:ribonuclease H2 complex"/>
    <property type="evidence" value="ECO:0007669"/>
    <property type="project" value="InterPro"/>
</dbReference>
<evidence type="ECO:0000313" key="2">
    <source>
        <dbReference type="EMBL" id="CCX32836.1"/>
    </source>
</evidence>
<evidence type="ECO:0000256" key="1">
    <source>
        <dbReference type="SAM" id="MobiDB-lite"/>
    </source>
</evidence>
<accession>U4LVU4</accession>
<dbReference type="EMBL" id="HF935907">
    <property type="protein sequence ID" value="CCX32836.1"/>
    <property type="molecule type" value="Genomic_DNA"/>
</dbReference>
<dbReference type="PANTHER" id="PTHR47204:SF1">
    <property type="entry name" value="RIBONUCLEASE H2 SUBUNIT C"/>
    <property type="match status" value="1"/>
</dbReference>
<reference evidence="2 3" key="1">
    <citation type="journal article" date="2013" name="PLoS Genet.">
        <title>The genome and development-dependent transcriptomes of Pyronema confluens: a window into fungal evolution.</title>
        <authorList>
            <person name="Traeger S."/>
            <person name="Altegoer F."/>
            <person name="Freitag M."/>
            <person name="Gabaldon T."/>
            <person name="Kempken F."/>
            <person name="Kumar A."/>
            <person name="Marcet-Houben M."/>
            <person name="Poggeler S."/>
            <person name="Stajich J.E."/>
            <person name="Nowrousian M."/>
        </authorList>
    </citation>
    <scope>NUCLEOTIDE SEQUENCE [LARGE SCALE GENOMIC DNA]</scope>
    <source>
        <strain evidence="3">CBS 100304</strain>
        <tissue evidence="2">Vegetative mycelium</tissue>
    </source>
</reference>
<dbReference type="CDD" id="cd09271">
    <property type="entry name" value="RNase_H2-C"/>
    <property type="match status" value="1"/>
</dbReference>
<dbReference type="STRING" id="1076935.U4LVU4"/>
<dbReference type="Pfam" id="PF08615">
    <property type="entry name" value="RNase_H2_suC"/>
    <property type="match status" value="1"/>
</dbReference>
<organism evidence="2 3">
    <name type="scientific">Pyronema omphalodes (strain CBS 100304)</name>
    <name type="common">Pyronema confluens</name>
    <dbReference type="NCBI Taxonomy" id="1076935"/>
    <lineage>
        <taxon>Eukaryota</taxon>
        <taxon>Fungi</taxon>
        <taxon>Dikarya</taxon>
        <taxon>Ascomycota</taxon>
        <taxon>Pezizomycotina</taxon>
        <taxon>Pezizomycetes</taxon>
        <taxon>Pezizales</taxon>
        <taxon>Pyronemataceae</taxon>
        <taxon>Pyronema</taxon>
    </lineage>
</organism>
<dbReference type="Gene3D" id="2.40.128.680">
    <property type="match status" value="1"/>
</dbReference>
<keyword evidence="3" id="KW-1185">Reference proteome</keyword>
<dbReference type="InterPro" id="IPR013924">
    <property type="entry name" value="RNase_H2_suC"/>
</dbReference>
<feature type="compositionally biased region" description="Acidic residues" evidence="1">
    <location>
        <begin position="86"/>
        <end position="95"/>
    </location>
</feature>
<proteinExistence type="predicted"/>
<sequence>MLAITPVVKSTEPAAVNLLPCSISHNGPVSATKKHWDPTMEGKNCTAYFRGRKLHGRTMELPEGVVGAILETTTDLVVPTSSQENDNNENEDEEGSETKVVKTLATFDKITVWGHGQVPETGDGGVVRSMEEWVQFAGRIHSWEDEE</sequence>
<dbReference type="GO" id="GO:0006401">
    <property type="term" value="P:RNA catabolic process"/>
    <property type="evidence" value="ECO:0007669"/>
    <property type="project" value="InterPro"/>
</dbReference>
<feature type="region of interest" description="Disordered" evidence="1">
    <location>
        <begin position="76"/>
        <end position="99"/>
    </location>
</feature>
<dbReference type="AlphaFoldDB" id="U4LVU4"/>
<dbReference type="OrthoDB" id="6222486at2759"/>
<dbReference type="Proteomes" id="UP000018144">
    <property type="component" value="Unassembled WGS sequence"/>
</dbReference>